<proteinExistence type="predicted"/>
<dbReference type="AlphaFoldDB" id="A0AAQ3L2U7"/>
<feature type="compositionally biased region" description="Low complexity" evidence="1">
    <location>
        <begin position="54"/>
        <end position="69"/>
    </location>
</feature>
<gene>
    <name evidence="3" type="ORF">Cni_G25975</name>
</gene>
<feature type="compositionally biased region" description="Basic residues" evidence="1">
    <location>
        <begin position="86"/>
        <end position="96"/>
    </location>
</feature>
<protein>
    <submittedName>
        <fullName evidence="3">Uncharacterized protein</fullName>
    </submittedName>
</protein>
<accession>A0AAQ3L2U7</accession>
<evidence type="ECO:0000256" key="1">
    <source>
        <dbReference type="SAM" id="MobiDB-lite"/>
    </source>
</evidence>
<organism evidence="3 4">
    <name type="scientific">Canna indica</name>
    <name type="common">Indian-shot</name>
    <dbReference type="NCBI Taxonomy" id="4628"/>
    <lineage>
        <taxon>Eukaryota</taxon>
        <taxon>Viridiplantae</taxon>
        <taxon>Streptophyta</taxon>
        <taxon>Embryophyta</taxon>
        <taxon>Tracheophyta</taxon>
        <taxon>Spermatophyta</taxon>
        <taxon>Magnoliopsida</taxon>
        <taxon>Liliopsida</taxon>
        <taxon>Zingiberales</taxon>
        <taxon>Cannaceae</taxon>
        <taxon>Canna</taxon>
    </lineage>
</organism>
<keyword evidence="2" id="KW-0732">Signal</keyword>
<keyword evidence="4" id="KW-1185">Reference proteome</keyword>
<name>A0AAQ3L2U7_9LILI</name>
<reference evidence="3 4" key="1">
    <citation type="submission" date="2023-10" db="EMBL/GenBank/DDBJ databases">
        <title>Chromosome-scale genome assembly provides insights into flower coloration mechanisms of Canna indica.</title>
        <authorList>
            <person name="Li C."/>
        </authorList>
    </citation>
    <scope>NUCLEOTIDE SEQUENCE [LARGE SCALE GENOMIC DNA]</scope>
    <source>
        <tissue evidence="3">Flower</tissue>
    </source>
</reference>
<evidence type="ECO:0000313" key="3">
    <source>
        <dbReference type="EMBL" id="WOL17186.1"/>
    </source>
</evidence>
<dbReference type="Proteomes" id="UP001327560">
    <property type="component" value="Chromosome 8"/>
</dbReference>
<evidence type="ECO:0000313" key="4">
    <source>
        <dbReference type="Proteomes" id="UP001327560"/>
    </source>
</evidence>
<dbReference type="EMBL" id="CP136897">
    <property type="protein sequence ID" value="WOL17186.1"/>
    <property type="molecule type" value="Genomic_DNA"/>
</dbReference>
<feature type="chain" id="PRO_5043003610" evidence="2">
    <location>
        <begin position="22"/>
        <end position="131"/>
    </location>
</feature>
<evidence type="ECO:0000256" key="2">
    <source>
        <dbReference type="SAM" id="SignalP"/>
    </source>
</evidence>
<sequence>MGFRRLKILFLVLSICLPSLGESIASAAQKELPKISSRKLLGSKASMYQKDSRTSSPLPESSPPTKKSTNWSSADTVPKAKASTKPVHHGVHGHPFHKSETRKQVDAATEVFNMLHKDYQTRARRRPPINN</sequence>
<feature type="region of interest" description="Disordered" evidence="1">
    <location>
        <begin position="42"/>
        <end position="104"/>
    </location>
</feature>
<feature type="signal peptide" evidence="2">
    <location>
        <begin position="1"/>
        <end position="21"/>
    </location>
</feature>